<dbReference type="AlphaFoldDB" id="A0ABD5W5Q6"/>
<comment type="caution">
    <text evidence="2">The sequence shown here is derived from an EMBL/GenBank/DDBJ whole genome shotgun (WGS) entry which is preliminary data.</text>
</comment>
<name>A0ABD5W5Q6_9EURY</name>
<dbReference type="Pfam" id="PF24041">
    <property type="entry name" value="DUF7350"/>
    <property type="match status" value="1"/>
</dbReference>
<reference evidence="2 3" key="1">
    <citation type="journal article" date="2019" name="Int. J. Syst. Evol. Microbiol.">
        <title>The Global Catalogue of Microorganisms (GCM) 10K type strain sequencing project: providing services to taxonomists for standard genome sequencing and annotation.</title>
        <authorList>
            <consortium name="The Broad Institute Genomics Platform"/>
            <consortium name="The Broad Institute Genome Sequencing Center for Infectious Disease"/>
            <person name="Wu L."/>
            <person name="Ma J."/>
        </authorList>
    </citation>
    <scope>NUCLEOTIDE SEQUENCE [LARGE SCALE GENOMIC DNA]</scope>
    <source>
        <strain evidence="2 3">JCM 30072</strain>
    </source>
</reference>
<accession>A0ABD5W5Q6</accession>
<organism evidence="2 3">
    <name type="scientific">Halovenus salina</name>
    <dbReference type="NCBI Taxonomy" id="1510225"/>
    <lineage>
        <taxon>Archaea</taxon>
        <taxon>Methanobacteriati</taxon>
        <taxon>Methanobacteriota</taxon>
        <taxon>Stenosarchaea group</taxon>
        <taxon>Halobacteria</taxon>
        <taxon>Halobacteriales</taxon>
        <taxon>Haloarculaceae</taxon>
        <taxon>Halovenus</taxon>
    </lineage>
</organism>
<gene>
    <name evidence="2" type="ORF">ACFQQG_15475</name>
</gene>
<keyword evidence="3" id="KW-1185">Reference proteome</keyword>
<dbReference type="RefSeq" id="WP_382186273.1">
    <property type="nucleotide sequence ID" value="NZ_JBHSZI010000001.1"/>
</dbReference>
<protein>
    <recommendedName>
        <fullName evidence="1">DUF7350 domain-containing protein</fullName>
    </recommendedName>
</protein>
<evidence type="ECO:0000313" key="2">
    <source>
        <dbReference type="EMBL" id="MFC7059312.1"/>
    </source>
</evidence>
<proteinExistence type="predicted"/>
<evidence type="ECO:0000313" key="3">
    <source>
        <dbReference type="Proteomes" id="UP001596445"/>
    </source>
</evidence>
<dbReference type="Proteomes" id="UP001596445">
    <property type="component" value="Unassembled WGS sequence"/>
</dbReference>
<dbReference type="EMBL" id="JBHSZI010000001">
    <property type="protein sequence ID" value="MFC7059312.1"/>
    <property type="molecule type" value="Genomic_DNA"/>
</dbReference>
<sequence>MGETTATRLGSLQGLSDSPGTVRFDFDFSRGTRNEIKVRPTGAQPLEKRGAPDAVPPMEMSMQPLSFAPTADALPGRVLGEGRSGDADFVIAASESADGAYLTVSPRTPYNGYVLPLMSLSATIERDGETVFDGLLSNAVGPDRSYHYGATVDGIKPGDEITVTVDSPPQAARHAGYEAAFLDMGDVRVTV</sequence>
<dbReference type="InterPro" id="IPR055774">
    <property type="entry name" value="DUF7350"/>
</dbReference>
<evidence type="ECO:0000259" key="1">
    <source>
        <dbReference type="Pfam" id="PF24041"/>
    </source>
</evidence>
<feature type="domain" description="DUF7350" evidence="1">
    <location>
        <begin position="72"/>
        <end position="190"/>
    </location>
</feature>